<dbReference type="AlphaFoldDB" id="A0AAV4Y5I2"/>
<evidence type="ECO:0000313" key="4">
    <source>
        <dbReference type="EMBL" id="GIZ02502.1"/>
    </source>
</evidence>
<keyword evidence="2" id="KW-0472">Membrane</keyword>
<name>A0AAV4Y5I2_CAEEX</name>
<evidence type="ECO:0000256" key="1">
    <source>
        <dbReference type="SAM" id="MobiDB-lite"/>
    </source>
</evidence>
<dbReference type="InterPro" id="IPR032010">
    <property type="entry name" value="APD1-4_M"/>
</dbReference>
<keyword evidence="2" id="KW-0812">Transmembrane</keyword>
<dbReference type="Pfam" id="PF16041">
    <property type="entry name" value="APD1-4_M"/>
    <property type="match status" value="1"/>
</dbReference>
<keyword evidence="5" id="KW-1185">Reference proteome</keyword>
<dbReference type="PANTHER" id="PTHR39077">
    <property type="entry name" value="DUF4793 DOMAIN-CONTAINING PROTEIN"/>
    <property type="match status" value="1"/>
</dbReference>
<gene>
    <name evidence="4" type="primary">X975_11673</name>
    <name evidence="4" type="ORF">CEXT_132251</name>
</gene>
<accession>A0AAV4Y5I2</accession>
<evidence type="ECO:0000256" key="2">
    <source>
        <dbReference type="SAM" id="Phobius"/>
    </source>
</evidence>
<organism evidence="4 5">
    <name type="scientific">Caerostris extrusa</name>
    <name type="common">Bark spider</name>
    <name type="synonym">Caerostris bankana</name>
    <dbReference type="NCBI Taxonomy" id="172846"/>
    <lineage>
        <taxon>Eukaryota</taxon>
        <taxon>Metazoa</taxon>
        <taxon>Ecdysozoa</taxon>
        <taxon>Arthropoda</taxon>
        <taxon>Chelicerata</taxon>
        <taxon>Arachnida</taxon>
        <taxon>Araneae</taxon>
        <taxon>Araneomorphae</taxon>
        <taxon>Entelegynae</taxon>
        <taxon>Araneoidea</taxon>
        <taxon>Araneidae</taxon>
        <taxon>Caerostris</taxon>
    </lineage>
</organism>
<comment type="caution">
    <text evidence="4">The sequence shown here is derived from an EMBL/GenBank/DDBJ whole genome shotgun (WGS) entry which is preliminary data.</text>
</comment>
<keyword evidence="2" id="KW-1133">Transmembrane helix</keyword>
<feature type="region of interest" description="Disordered" evidence="1">
    <location>
        <begin position="370"/>
        <end position="395"/>
    </location>
</feature>
<dbReference type="PANTHER" id="PTHR39077:SF1">
    <property type="entry name" value="E3 UBIQUITIN-PROTEIN LIGASE APD1-4 MIDDLE DOMAIN-CONTAINING PROTEIN"/>
    <property type="match status" value="1"/>
</dbReference>
<proteinExistence type="predicted"/>
<feature type="compositionally biased region" description="Basic and acidic residues" evidence="1">
    <location>
        <begin position="88"/>
        <end position="112"/>
    </location>
</feature>
<dbReference type="EMBL" id="BPLR01018818">
    <property type="protein sequence ID" value="GIZ02502.1"/>
    <property type="molecule type" value="Genomic_DNA"/>
</dbReference>
<feature type="region of interest" description="Disordered" evidence="1">
    <location>
        <begin position="86"/>
        <end position="112"/>
    </location>
</feature>
<feature type="transmembrane region" description="Helical" evidence="2">
    <location>
        <begin position="300"/>
        <end position="322"/>
    </location>
</feature>
<feature type="domain" description="E3 ubiquitin-protein ligase APD1-4 middle" evidence="3">
    <location>
        <begin position="209"/>
        <end position="316"/>
    </location>
</feature>
<reference evidence="4 5" key="1">
    <citation type="submission" date="2021-06" db="EMBL/GenBank/DDBJ databases">
        <title>Caerostris extrusa draft genome.</title>
        <authorList>
            <person name="Kono N."/>
            <person name="Arakawa K."/>
        </authorList>
    </citation>
    <scope>NUCLEOTIDE SEQUENCE [LARGE SCALE GENOMIC DNA]</scope>
</reference>
<protein>
    <submittedName>
        <fullName evidence="4">DUF4793 domain-containing protein</fullName>
    </submittedName>
</protein>
<evidence type="ECO:0000313" key="5">
    <source>
        <dbReference type="Proteomes" id="UP001054945"/>
    </source>
</evidence>
<dbReference type="Proteomes" id="UP001054945">
    <property type="component" value="Unassembled WGS sequence"/>
</dbReference>
<sequence>MIELVTCICFQRDGRAEDLGVVHPVRGVHRGRLRAVLHLHRAQDVAGAKDGAVRGRHEAGAAFLHPLVRSHSPHFRSPLRCIPGELTVTDRAETPEQAKGESEPETERRQKGQLREAQVLPLPGSVVEIFACATQFGARVLVFKQECECDESDSEEESLEDESEESDCTGDKIWSSNLCSSVISNQEIPSTGAGDDSSDCNEALGVKPIHVNITTSDFYVIAILNTNRHKSNEIGLHIALDRSRYTIQKSGHSFDMCSLSTSCTIGLSFASSDRALIWIPDEPNAGRSTFVVRSQCKPRLAVFAILSVFFPLMVFLGVAFVVRADRERIMRIYNCRSRLECEQECSDTRFVIPLLDNGVAICSDFTLYPPEETPDTPTEEQPPAYNTLFDPPPPYACVKEETTNK</sequence>
<evidence type="ECO:0000259" key="3">
    <source>
        <dbReference type="Pfam" id="PF16041"/>
    </source>
</evidence>